<organism evidence="1 2">
    <name type="scientific">Humicola insolens</name>
    <name type="common">Soft-rot fungus</name>
    <dbReference type="NCBI Taxonomy" id="85995"/>
    <lineage>
        <taxon>Eukaryota</taxon>
        <taxon>Fungi</taxon>
        <taxon>Dikarya</taxon>
        <taxon>Ascomycota</taxon>
        <taxon>Pezizomycotina</taxon>
        <taxon>Sordariomycetes</taxon>
        <taxon>Sordariomycetidae</taxon>
        <taxon>Sordariales</taxon>
        <taxon>Chaetomiaceae</taxon>
        <taxon>Mycothermus</taxon>
    </lineage>
</organism>
<reference evidence="1 2" key="1">
    <citation type="journal article" date="2024" name="Commun. Biol.">
        <title>Comparative genomic analysis of thermophilic fungi reveals convergent evolutionary adaptations and gene losses.</title>
        <authorList>
            <person name="Steindorff A.S."/>
            <person name="Aguilar-Pontes M.V."/>
            <person name="Robinson A.J."/>
            <person name="Andreopoulos B."/>
            <person name="LaButti K."/>
            <person name="Kuo A."/>
            <person name="Mondo S."/>
            <person name="Riley R."/>
            <person name="Otillar R."/>
            <person name="Haridas S."/>
            <person name="Lipzen A."/>
            <person name="Grimwood J."/>
            <person name="Schmutz J."/>
            <person name="Clum A."/>
            <person name="Reid I.D."/>
            <person name="Moisan M.C."/>
            <person name="Butler G."/>
            <person name="Nguyen T.T.M."/>
            <person name="Dewar K."/>
            <person name="Conant G."/>
            <person name="Drula E."/>
            <person name="Henrissat B."/>
            <person name="Hansel C."/>
            <person name="Singer S."/>
            <person name="Hutchinson M.I."/>
            <person name="de Vries R.P."/>
            <person name="Natvig D.O."/>
            <person name="Powell A.J."/>
            <person name="Tsang A."/>
            <person name="Grigoriev I.V."/>
        </authorList>
    </citation>
    <scope>NUCLEOTIDE SEQUENCE [LARGE SCALE GENOMIC DNA]</scope>
    <source>
        <strain evidence="1 2">CBS 620.91</strain>
    </source>
</reference>
<dbReference type="Gene3D" id="1.10.150.240">
    <property type="entry name" value="Putative phosphatase, domain 2"/>
    <property type="match status" value="1"/>
</dbReference>
<proteinExistence type="predicted"/>
<dbReference type="SFLD" id="SFLDS00003">
    <property type="entry name" value="Haloacid_Dehalogenase"/>
    <property type="match status" value="1"/>
</dbReference>
<dbReference type="InterPro" id="IPR036412">
    <property type="entry name" value="HAD-like_sf"/>
</dbReference>
<dbReference type="InterPro" id="IPR023198">
    <property type="entry name" value="PGP-like_dom2"/>
</dbReference>
<evidence type="ECO:0000313" key="2">
    <source>
        <dbReference type="Proteomes" id="UP001583172"/>
    </source>
</evidence>
<accession>A0ABR3V9D1</accession>
<dbReference type="InterPro" id="IPR023214">
    <property type="entry name" value="HAD_sf"/>
</dbReference>
<dbReference type="InterPro" id="IPR006439">
    <property type="entry name" value="HAD-SF_hydro_IA"/>
</dbReference>
<protein>
    <submittedName>
        <fullName evidence="1">Uncharacterized protein</fullName>
    </submittedName>
</protein>
<sequence length="292" mass="31881">MGSQPPTSTPPPIRACLFDMDGLLLNTEDIYSLCANKVLAKYNRPPLPWSVKAKLMGVPGGSNGNVFHAWAQLPISREQYALEQAEYHAIHFPECQPLPGATELLAHLTGGGKGGEKAAKNVDGRRVRVALASSTASENFALKTSREAARGLLDMIPRNLRVLGDDPRVKPGRGKPAPDIYLLALETINAVLREEGTDEPPITPAECLVFEDSVPGVEAGRRAGMRVVWVPHEGLWEEWKDRVREVLAGRTGLVPELGDEHQLGELDDGWAEKLESLEGFPYERFGILGPVE</sequence>
<name>A0ABR3V9D1_HUMIN</name>
<dbReference type="PANTHER" id="PTHR18901">
    <property type="entry name" value="2-DEOXYGLUCOSE-6-PHOSPHATE PHOSPHATASE 2"/>
    <property type="match status" value="1"/>
</dbReference>
<dbReference type="Pfam" id="PF00702">
    <property type="entry name" value="Hydrolase"/>
    <property type="match status" value="1"/>
</dbReference>
<dbReference type="PANTHER" id="PTHR18901:SF42">
    <property type="entry name" value="SUPERFAMILY HYDROLASE, PUTATIVE-RELATED"/>
    <property type="match status" value="1"/>
</dbReference>
<gene>
    <name evidence="1" type="ORF">VTJ49DRAFT_3505</name>
</gene>
<comment type="caution">
    <text evidence="1">The sequence shown here is derived from an EMBL/GenBank/DDBJ whole genome shotgun (WGS) entry which is preliminary data.</text>
</comment>
<dbReference type="Proteomes" id="UP001583172">
    <property type="component" value="Unassembled WGS sequence"/>
</dbReference>
<dbReference type="SUPFAM" id="SSF56784">
    <property type="entry name" value="HAD-like"/>
    <property type="match status" value="1"/>
</dbReference>
<dbReference type="Gene3D" id="3.40.50.1000">
    <property type="entry name" value="HAD superfamily/HAD-like"/>
    <property type="match status" value="1"/>
</dbReference>
<keyword evidence="2" id="KW-1185">Reference proteome</keyword>
<dbReference type="EMBL" id="JAZGSY010000270">
    <property type="protein sequence ID" value="KAL1837708.1"/>
    <property type="molecule type" value="Genomic_DNA"/>
</dbReference>
<dbReference type="NCBIfam" id="TIGR01509">
    <property type="entry name" value="HAD-SF-IA-v3"/>
    <property type="match status" value="1"/>
</dbReference>
<dbReference type="SFLD" id="SFLDG01129">
    <property type="entry name" value="C1.5:_HAD__Beta-PGM__Phosphata"/>
    <property type="match status" value="1"/>
</dbReference>
<evidence type="ECO:0000313" key="1">
    <source>
        <dbReference type="EMBL" id="KAL1837708.1"/>
    </source>
</evidence>